<keyword evidence="4" id="KW-0677">Repeat</keyword>
<keyword evidence="3 7" id="KW-0812">Transmembrane</keyword>
<feature type="transmembrane region" description="Helical" evidence="7">
    <location>
        <begin position="464"/>
        <end position="482"/>
    </location>
</feature>
<dbReference type="EMBL" id="JAUCDY010000006">
    <property type="protein sequence ID" value="MDM7857958.1"/>
    <property type="molecule type" value="Genomic_DNA"/>
</dbReference>
<evidence type="ECO:0000256" key="1">
    <source>
        <dbReference type="ARBA" id="ARBA00004141"/>
    </source>
</evidence>
<feature type="transmembrane region" description="Helical" evidence="7">
    <location>
        <begin position="28"/>
        <end position="45"/>
    </location>
</feature>
<feature type="domain" description="RCK C-terminal" evidence="8">
    <location>
        <begin position="217"/>
        <end position="304"/>
    </location>
</feature>
<dbReference type="RefSeq" id="WP_289410613.1">
    <property type="nucleotide sequence ID" value="NZ_JAUCDY010000006.1"/>
</dbReference>
<evidence type="ECO:0000256" key="4">
    <source>
        <dbReference type="ARBA" id="ARBA00022737"/>
    </source>
</evidence>
<feature type="transmembrane region" description="Helical" evidence="7">
    <location>
        <begin position="57"/>
        <end position="75"/>
    </location>
</feature>
<keyword evidence="6 7" id="KW-0472">Membrane</keyword>
<dbReference type="PROSITE" id="PS51202">
    <property type="entry name" value="RCK_C"/>
    <property type="match status" value="2"/>
</dbReference>
<dbReference type="Pfam" id="PF03600">
    <property type="entry name" value="CitMHS"/>
    <property type="match status" value="1"/>
</dbReference>
<feature type="transmembrane region" description="Helical" evidence="7">
    <location>
        <begin position="587"/>
        <end position="610"/>
    </location>
</feature>
<evidence type="ECO:0000256" key="5">
    <source>
        <dbReference type="ARBA" id="ARBA00022989"/>
    </source>
</evidence>
<feature type="transmembrane region" description="Helical" evidence="7">
    <location>
        <begin position="136"/>
        <end position="153"/>
    </location>
</feature>
<proteinExistence type="predicted"/>
<gene>
    <name evidence="9" type="ORF">QEZ41_06660</name>
</gene>
<feature type="transmembrane region" description="Helical" evidence="7">
    <location>
        <begin position="424"/>
        <end position="452"/>
    </location>
</feature>
<comment type="caution">
    <text evidence="9">The sequence shown here is derived from an EMBL/GenBank/DDBJ whole genome shotgun (WGS) entry which is preliminary data.</text>
</comment>
<keyword evidence="2" id="KW-0813">Transport</keyword>
<dbReference type="PROSITE" id="PS01271">
    <property type="entry name" value="NA_SULFATE"/>
    <property type="match status" value="1"/>
</dbReference>
<reference evidence="9 10" key="1">
    <citation type="submission" date="2023-06" db="EMBL/GenBank/DDBJ databases">
        <title>Thiopseudomonas sp. CY1220 draft genome sequence.</title>
        <authorList>
            <person name="Zhao G."/>
            <person name="An M."/>
        </authorList>
    </citation>
    <scope>NUCLEOTIDE SEQUENCE [LARGE SCALE GENOMIC DNA]</scope>
    <source>
        <strain evidence="9 10">CY1220</strain>
    </source>
</reference>
<evidence type="ECO:0000259" key="8">
    <source>
        <dbReference type="PROSITE" id="PS51202"/>
    </source>
</evidence>
<organism evidence="9 10">
    <name type="scientific">Thiopseudomonas acetoxidans</name>
    <dbReference type="NCBI Taxonomy" id="3041622"/>
    <lineage>
        <taxon>Bacteria</taxon>
        <taxon>Pseudomonadati</taxon>
        <taxon>Pseudomonadota</taxon>
        <taxon>Gammaproteobacteria</taxon>
        <taxon>Pseudomonadales</taxon>
        <taxon>Pseudomonadaceae</taxon>
        <taxon>Thiopseudomonas</taxon>
    </lineage>
</organism>
<dbReference type="InterPro" id="IPR004680">
    <property type="entry name" value="Cit_transptr-like_dom"/>
</dbReference>
<dbReference type="SUPFAM" id="SSF116726">
    <property type="entry name" value="TrkA C-terminal domain-like"/>
    <property type="match status" value="2"/>
</dbReference>
<evidence type="ECO:0000256" key="3">
    <source>
        <dbReference type="ARBA" id="ARBA00022692"/>
    </source>
</evidence>
<feature type="transmembrane region" description="Helical" evidence="7">
    <location>
        <begin position="95"/>
        <end position="124"/>
    </location>
</feature>
<dbReference type="Pfam" id="PF02080">
    <property type="entry name" value="TrkA_C"/>
    <property type="match status" value="2"/>
</dbReference>
<sequence>MNLPLFWVLSLLLIAIILFIRNKPRMDVVAVLVLVALPLTGVLTVQEALAGFSDPSVVVIAALFIVGEGLVRTGIAYQLGEKLIEHAGSSETKLIILLMVSVAMLGSIMSSTGVVAIFIPVVLSICARSKIHPSKLMMPLSFAGLISGMQTLVATPPNMVVHSELVRNGYDGFTFLAFTPIGIVVLILGVGYMLLTRHWLASKQSQKEAGEPRHTIADLAREYNLDGRERRLRVKANSILTGQTLNELQLRTQYGINVIAVERQQRFRRTLLSATGSTELRAGDVLLVHLVSPTIDLLNSYHELGVEPLGIKQSYFADHCRTLGLAEVMLPPESRLAGKTIQELGFRTHRKLNVVGLRRNQNALDGLLVDEVLKAGDTLLVAGNWKHIHALQVYSRDFLVLSLPAEKDNIAPALSKAPHALISLAVMVALMITGVVPNVLAAIIGCLLMGAFRCIDMDSAYKSIHWQSIILIVGMIPFAAALQKTGGIDLAVNGLMGIFGDSGPRAILTVLFVSTAVTSLFLSNTATAVLMAPVAIATAVAMNASPAPFAMTVAVAASAAFMTPISSPVNTLVLGPGQYRFSDFVRIGVPFTVIVLIATIIMVPMLFPFFT</sequence>
<dbReference type="InterPro" id="IPR036721">
    <property type="entry name" value="RCK_C_sf"/>
</dbReference>
<protein>
    <submittedName>
        <fullName evidence="9">SLC13 family permease</fullName>
    </submittedName>
</protein>
<dbReference type="InterPro" id="IPR031312">
    <property type="entry name" value="Na/sul_symport_CS"/>
</dbReference>
<dbReference type="PANTHER" id="PTHR43652">
    <property type="entry name" value="BASIC AMINO ACID ANTIPORTER YFCC-RELATED"/>
    <property type="match status" value="1"/>
</dbReference>
<feature type="transmembrane region" description="Helical" evidence="7">
    <location>
        <begin position="5"/>
        <end position="22"/>
    </location>
</feature>
<accession>A0ABT7SP37</accession>
<dbReference type="PANTHER" id="PTHR43652:SF1">
    <property type="entry name" value="RESPONSE REGULATOR"/>
    <property type="match status" value="1"/>
</dbReference>
<feature type="domain" description="RCK C-terminal" evidence="8">
    <location>
        <begin position="313"/>
        <end position="397"/>
    </location>
</feature>
<dbReference type="InterPro" id="IPR006037">
    <property type="entry name" value="RCK_C"/>
</dbReference>
<feature type="transmembrane region" description="Helical" evidence="7">
    <location>
        <begin position="494"/>
        <end position="514"/>
    </location>
</feature>
<dbReference type="Gene3D" id="3.30.70.1450">
    <property type="entry name" value="Regulator of K+ conductance, C-terminal domain"/>
    <property type="match status" value="2"/>
</dbReference>
<keyword evidence="5 7" id="KW-1133">Transmembrane helix</keyword>
<evidence type="ECO:0000256" key="2">
    <source>
        <dbReference type="ARBA" id="ARBA00022448"/>
    </source>
</evidence>
<feature type="transmembrane region" description="Helical" evidence="7">
    <location>
        <begin position="173"/>
        <end position="195"/>
    </location>
</feature>
<dbReference type="InterPro" id="IPR051679">
    <property type="entry name" value="DASS-Related_Transporters"/>
</dbReference>
<evidence type="ECO:0000256" key="7">
    <source>
        <dbReference type="SAM" id="Phobius"/>
    </source>
</evidence>
<dbReference type="Proteomes" id="UP001241056">
    <property type="component" value="Unassembled WGS sequence"/>
</dbReference>
<feature type="transmembrane region" description="Helical" evidence="7">
    <location>
        <begin position="520"/>
        <end position="542"/>
    </location>
</feature>
<comment type="subcellular location">
    <subcellularLocation>
        <location evidence="1">Membrane</location>
        <topology evidence="1">Multi-pass membrane protein</topology>
    </subcellularLocation>
</comment>
<feature type="transmembrane region" description="Helical" evidence="7">
    <location>
        <begin position="549"/>
        <end position="567"/>
    </location>
</feature>
<evidence type="ECO:0000313" key="9">
    <source>
        <dbReference type="EMBL" id="MDM7857958.1"/>
    </source>
</evidence>
<keyword evidence="10" id="KW-1185">Reference proteome</keyword>
<name>A0ABT7SP37_9GAMM</name>
<evidence type="ECO:0000313" key="10">
    <source>
        <dbReference type="Proteomes" id="UP001241056"/>
    </source>
</evidence>
<evidence type="ECO:0000256" key="6">
    <source>
        <dbReference type="ARBA" id="ARBA00023136"/>
    </source>
</evidence>